<dbReference type="Proteomes" id="UP000026962">
    <property type="component" value="Chromosome 12"/>
</dbReference>
<keyword evidence="4" id="KW-1185">Reference proteome</keyword>
<feature type="transmembrane region" description="Helical" evidence="2">
    <location>
        <begin position="149"/>
        <end position="172"/>
    </location>
</feature>
<feature type="region of interest" description="Disordered" evidence="1">
    <location>
        <begin position="1"/>
        <end position="39"/>
    </location>
</feature>
<organism evidence="3">
    <name type="scientific">Oryza punctata</name>
    <name type="common">Red rice</name>
    <dbReference type="NCBI Taxonomy" id="4537"/>
    <lineage>
        <taxon>Eukaryota</taxon>
        <taxon>Viridiplantae</taxon>
        <taxon>Streptophyta</taxon>
        <taxon>Embryophyta</taxon>
        <taxon>Tracheophyta</taxon>
        <taxon>Spermatophyta</taxon>
        <taxon>Magnoliopsida</taxon>
        <taxon>Liliopsida</taxon>
        <taxon>Poales</taxon>
        <taxon>Poaceae</taxon>
        <taxon>BOP clade</taxon>
        <taxon>Oryzoideae</taxon>
        <taxon>Oryzeae</taxon>
        <taxon>Oryzinae</taxon>
        <taxon>Oryza</taxon>
    </lineage>
</organism>
<dbReference type="EnsemblPlants" id="OPUNC12G12990.1">
    <property type="protein sequence ID" value="OPUNC12G12990.1"/>
    <property type="gene ID" value="OPUNC12G12990"/>
</dbReference>
<dbReference type="HOGENOM" id="CLU_1386160_0_0_1"/>
<protein>
    <submittedName>
        <fullName evidence="3">Uncharacterized protein</fullName>
    </submittedName>
</protein>
<dbReference type="AlphaFoldDB" id="A0A0E0MN52"/>
<accession>A0A0E0MN52</accession>
<proteinExistence type="predicted"/>
<evidence type="ECO:0000256" key="1">
    <source>
        <dbReference type="SAM" id="MobiDB-lite"/>
    </source>
</evidence>
<keyword evidence="2" id="KW-0472">Membrane</keyword>
<reference evidence="3" key="1">
    <citation type="submission" date="2015-04" db="UniProtKB">
        <authorList>
            <consortium name="EnsemblPlants"/>
        </authorList>
    </citation>
    <scope>IDENTIFICATION</scope>
</reference>
<dbReference type="Gramene" id="OPUNC12G12990.1">
    <property type="protein sequence ID" value="OPUNC12G12990.1"/>
    <property type="gene ID" value="OPUNC12G12990"/>
</dbReference>
<evidence type="ECO:0000313" key="4">
    <source>
        <dbReference type="Proteomes" id="UP000026962"/>
    </source>
</evidence>
<feature type="compositionally biased region" description="Basic and acidic residues" evidence="1">
    <location>
        <begin position="1"/>
        <end position="11"/>
    </location>
</feature>
<reference evidence="3" key="2">
    <citation type="submission" date="2018-05" db="EMBL/GenBank/DDBJ databases">
        <title>OpunRS2 (Oryza punctata Reference Sequence Version 2).</title>
        <authorList>
            <person name="Zhang J."/>
            <person name="Kudrna D."/>
            <person name="Lee S."/>
            <person name="Talag J."/>
            <person name="Welchert J."/>
            <person name="Wing R.A."/>
        </authorList>
    </citation>
    <scope>NUCLEOTIDE SEQUENCE [LARGE SCALE GENOMIC DNA]</scope>
</reference>
<sequence>MVVEWRRREAGPEASFGLGSDGSGVEAPRSGNSKWRRREEEGWRWWGGQPVTVSFMDPEEDSMELGEMGVGGAEGRRGEQDGGQRRWWECGWRVVAQVGVVTNGGWLSSWARGAGGHQPRAGSQLRLDLADEVAGEEASRRCFSGAGRWHLVLLLGEFVVGPCPMFVCGLFIGSWSYSSKPGNDDMCFNLQLCLPSF</sequence>
<evidence type="ECO:0000256" key="2">
    <source>
        <dbReference type="SAM" id="Phobius"/>
    </source>
</evidence>
<name>A0A0E0MN52_ORYPU</name>
<keyword evidence="2" id="KW-1133">Transmembrane helix</keyword>
<evidence type="ECO:0000313" key="3">
    <source>
        <dbReference type="EnsemblPlants" id="OPUNC12G12990.1"/>
    </source>
</evidence>
<keyword evidence="2" id="KW-0812">Transmembrane</keyword>